<keyword evidence="1 3" id="KW-0235">DNA replication</keyword>
<evidence type="ECO:0000256" key="3">
    <source>
        <dbReference type="HAMAP-Rule" id="MF_01152"/>
    </source>
</evidence>
<comment type="subcellular location">
    <subcellularLocation>
        <location evidence="3">Cytoplasm</location>
    </subcellularLocation>
</comment>
<dbReference type="SMART" id="SM00271">
    <property type="entry name" value="DnaJ"/>
    <property type="match status" value="1"/>
</dbReference>
<evidence type="ECO:0000313" key="5">
    <source>
        <dbReference type="EMBL" id="OAT82281.1"/>
    </source>
</evidence>
<dbReference type="FunFam" id="2.60.260.20:FF:000013">
    <property type="entry name" value="DnaJ subfamily B member 11"/>
    <property type="match status" value="1"/>
</dbReference>
<dbReference type="AlphaFoldDB" id="A0A1B7LF53"/>
<dbReference type="Pfam" id="PF01556">
    <property type="entry name" value="DnaJ_C"/>
    <property type="match status" value="1"/>
</dbReference>
<feature type="binding site" evidence="3">
    <location>
        <position position="166"/>
    </location>
    <ligand>
        <name>Zn(2+)</name>
        <dbReference type="ChEBI" id="CHEBI:29105"/>
        <label>1</label>
    </ligand>
</feature>
<reference evidence="5 6" key="1">
    <citation type="submission" date="2016-04" db="EMBL/GenBank/DDBJ databases">
        <authorList>
            <person name="Evans L.H."/>
            <person name="Alamgir A."/>
            <person name="Owens N."/>
            <person name="Weber N.D."/>
            <person name="Virtaneva K."/>
            <person name="Barbian K."/>
            <person name="Babar A."/>
            <person name="Rosenke K."/>
        </authorList>
    </citation>
    <scope>NUCLEOTIDE SEQUENCE [LARGE SCALE GENOMIC DNA]</scope>
    <source>
        <strain evidence="5 6">LMa1</strain>
    </source>
</reference>
<keyword evidence="3" id="KW-0346">Stress response</keyword>
<keyword evidence="3" id="KW-0862">Zinc</keyword>
<organism evidence="5 6">
    <name type="scientific">Desulfotomaculum copahuensis</name>
    <dbReference type="NCBI Taxonomy" id="1838280"/>
    <lineage>
        <taxon>Bacteria</taxon>
        <taxon>Bacillati</taxon>
        <taxon>Bacillota</taxon>
        <taxon>Clostridia</taxon>
        <taxon>Eubacteriales</taxon>
        <taxon>Desulfotomaculaceae</taxon>
        <taxon>Desulfotomaculum</taxon>
    </lineage>
</organism>
<evidence type="ECO:0000256" key="1">
    <source>
        <dbReference type="ARBA" id="ARBA00022705"/>
    </source>
</evidence>
<dbReference type="PANTHER" id="PTHR43096">
    <property type="entry name" value="DNAJ HOMOLOG 1, MITOCHONDRIAL-RELATED"/>
    <property type="match status" value="1"/>
</dbReference>
<evidence type="ECO:0000259" key="4">
    <source>
        <dbReference type="PROSITE" id="PS50076"/>
    </source>
</evidence>
<dbReference type="Pfam" id="PF00226">
    <property type="entry name" value="DnaJ"/>
    <property type="match status" value="1"/>
</dbReference>
<dbReference type="GO" id="GO:0006260">
    <property type="term" value="P:DNA replication"/>
    <property type="evidence" value="ECO:0007669"/>
    <property type="project" value="UniProtKB-KW"/>
</dbReference>
<evidence type="ECO:0000313" key="6">
    <source>
        <dbReference type="Proteomes" id="UP000078532"/>
    </source>
</evidence>
<dbReference type="InterPro" id="IPR018253">
    <property type="entry name" value="DnaJ_domain_CS"/>
</dbReference>
<keyword evidence="3" id="KW-0479">Metal-binding</keyword>
<name>A0A1B7LF53_9FIRM</name>
<comment type="caution">
    <text evidence="5">The sequence shown here is derived from an EMBL/GenBank/DDBJ whole genome shotgun (WGS) entry which is preliminary data.</text>
</comment>
<dbReference type="GO" id="GO:0005524">
    <property type="term" value="F:ATP binding"/>
    <property type="evidence" value="ECO:0007669"/>
    <property type="project" value="InterPro"/>
</dbReference>
<dbReference type="Gene3D" id="2.60.260.20">
    <property type="entry name" value="Urease metallochaperone UreE, N-terminal domain"/>
    <property type="match status" value="2"/>
</dbReference>
<dbReference type="InterPro" id="IPR001623">
    <property type="entry name" value="DnaJ_domain"/>
</dbReference>
<keyword evidence="3" id="KW-0677">Repeat</keyword>
<dbReference type="PROSITE" id="PS00636">
    <property type="entry name" value="DNAJ_1"/>
    <property type="match status" value="1"/>
</dbReference>
<comment type="cofactor">
    <cofactor evidence="3">
        <name>Zn(2+)</name>
        <dbReference type="ChEBI" id="CHEBI:29105"/>
    </cofactor>
    <text evidence="3">Binds 2 Zn(2+) ions per monomer.</text>
</comment>
<sequence length="329" mass="36141">MGVTYQDYYETLGVGRNATEKEIKTAYRKLARKWHPDLHAGKDKEAAEEKFKQINEAYEVLSDPEKRAKYDRLGANWQAGQDFRPPPDINGFEFHTATGAGPGGFSDFFETLFGGAGPFVRTGRTARRGPLRGRDVESELELTLQEAYHGGEKTLQLTTREACPACGGAGFENDTFCSRCGGTGEVNGVKTLAVKIPPGVHDGSRIRLKGQGGEGLNGGERGDLYLKIHLRPDPVFTVQGDDLETEIILRPEQAVLGDRVTVFTLDGPVNMKVPAGARAGRRLRLRGKGWPRKGGRGDQYVRIKIDIPASLTAAEEQLYRQLAALRKEV</sequence>
<dbReference type="Gene3D" id="6.20.20.10">
    <property type="match status" value="1"/>
</dbReference>
<feature type="binding site" evidence="3">
    <location>
        <position position="163"/>
    </location>
    <ligand>
        <name>Zn(2+)</name>
        <dbReference type="ChEBI" id="CHEBI:29105"/>
        <label>1</label>
    </ligand>
</feature>
<dbReference type="OrthoDB" id="9779889at2"/>
<dbReference type="GO" id="GO:0042026">
    <property type="term" value="P:protein refolding"/>
    <property type="evidence" value="ECO:0007669"/>
    <property type="project" value="TreeGrafter"/>
</dbReference>
<proteinExistence type="inferred from homology"/>
<comment type="caution">
    <text evidence="3">Lacks conserved residue(s) required for the propagation of feature annotation.</text>
</comment>
<keyword evidence="2 3" id="KW-0143">Chaperone</keyword>
<comment type="subunit">
    <text evidence="3">Homodimer.</text>
</comment>
<dbReference type="Gene3D" id="1.10.287.110">
    <property type="entry name" value="DnaJ domain"/>
    <property type="match status" value="1"/>
</dbReference>
<feature type="domain" description="J" evidence="4">
    <location>
        <begin position="7"/>
        <end position="74"/>
    </location>
</feature>
<evidence type="ECO:0000256" key="2">
    <source>
        <dbReference type="ARBA" id="ARBA00023186"/>
    </source>
</evidence>
<comment type="similarity">
    <text evidence="3">Belongs to the DnaJ family.</text>
</comment>
<dbReference type="Proteomes" id="UP000078532">
    <property type="component" value="Unassembled WGS sequence"/>
</dbReference>
<dbReference type="CDD" id="cd06257">
    <property type="entry name" value="DnaJ"/>
    <property type="match status" value="1"/>
</dbReference>
<dbReference type="PROSITE" id="PS50076">
    <property type="entry name" value="DNAJ_2"/>
    <property type="match status" value="1"/>
</dbReference>
<dbReference type="GO" id="GO:0051082">
    <property type="term" value="F:unfolded protein binding"/>
    <property type="evidence" value="ECO:0007669"/>
    <property type="project" value="UniProtKB-UniRule"/>
</dbReference>
<feature type="binding site" evidence="3">
    <location>
        <position position="180"/>
    </location>
    <ligand>
        <name>Zn(2+)</name>
        <dbReference type="ChEBI" id="CHEBI:29105"/>
        <label>1</label>
    </ligand>
</feature>
<dbReference type="SUPFAM" id="SSF49493">
    <property type="entry name" value="HSP40/DnaJ peptide-binding domain"/>
    <property type="match status" value="2"/>
</dbReference>
<keyword evidence="3" id="KW-0963">Cytoplasm</keyword>
<dbReference type="PRINTS" id="PR00625">
    <property type="entry name" value="JDOMAIN"/>
</dbReference>
<dbReference type="CDD" id="cd10747">
    <property type="entry name" value="DnaJ_C"/>
    <property type="match status" value="1"/>
</dbReference>
<dbReference type="STRING" id="1838280.A6M21_08980"/>
<protein>
    <recommendedName>
        <fullName evidence="3">Chaperone protein DnaJ</fullName>
    </recommendedName>
</protein>
<dbReference type="EMBL" id="LYVF01000137">
    <property type="protein sequence ID" value="OAT82281.1"/>
    <property type="molecule type" value="Genomic_DNA"/>
</dbReference>
<dbReference type="PANTHER" id="PTHR43096:SF52">
    <property type="entry name" value="DNAJ HOMOLOG 1, MITOCHONDRIAL-RELATED"/>
    <property type="match status" value="1"/>
</dbReference>
<dbReference type="InterPro" id="IPR036410">
    <property type="entry name" value="HSP_DnaJ_Cys-rich_dom_sf"/>
</dbReference>
<dbReference type="RefSeq" id="WP_066667762.1">
    <property type="nucleotide sequence ID" value="NZ_LYVF01000137.1"/>
</dbReference>
<dbReference type="GO" id="GO:0009408">
    <property type="term" value="P:response to heat"/>
    <property type="evidence" value="ECO:0007669"/>
    <property type="project" value="InterPro"/>
</dbReference>
<comment type="domain">
    <text evidence="3">The J domain is necessary and sufficient to stimulate DnaK ATPase activity. Zinc center 1 plays an important role in the autonomous, DnaK-independent chaperone activity of DnaJ. Zinc center 2 is essential for interaction with DnaK and for DnaJ activity.</text>
</comment>
<dbReference type="InterPro" id="IPR036869">
    <property type="entry name" value="J_dom_sf"/>
</dbReference>
<gene>
    <name evidence="3" type="primary">dnaJ</name>
    <name evidence="5" type="ORF">A6M21_08980</name>
</gene>
<keyword evidence="6" id="KW-1185">Reference proteome</keyword>
<dbReference type="InterPro" id="IPR008971">
    <property type="entry name" value="HSP40/DnaJ_pept-bd"/>
</dbReference>
<dbReference type="SUPFAM" id="SSF57938">
    <property type="entry name" value="DnaJ/Hsp40 cysteine-rich domain"/>
    <property type="match status" value="1"/>
</dbReference>
<dbReference type="SUPFAM" id="SSF46565">
    <property type="entry name" value="Chaperone J-domain"/>
    <property type="match status" value="1"/>
</dbReference>
<dbReference type="InterPro" id="IPR012724">
    <property type="entry name" value="DnaJ"/>
</dbReference>
<dbReference type="GO" id="GO:0008270">
    <property type="term" value="F:zinc ion binding"/>
    <property type="evidence" value="ECO:0007669"/>
    <property type="project" value="UniProtKB-UniRule"/>
</dbReference>
<dbReference type="InterPro" id="IPR002939">
    <property type="entry name" value="DnaJ_C"/>
</dbReference>
<dbReference type="HAMAP" id="MF_01152">
    <property type="entry name" value="DnaJ"/>
    <property type="match status" value="1"/>
</dbReference>
<dbReference type="GO" id="GO:0005737">
    <property type="term" value="C:cytoplasm"/>
    <property type="evidence" value="ECO:0007669"/>
    <property type="project" value="UniProtKB-SubCell"/>
</dbReference>
<feature type="binding site" evidence="3">
    <location>
        <position position="177"/>
    </location>
    <ligand>
        <name>Zn(2+)</name>
        <dbReference type="ChEBI" id="CHEBI:29105"/>
        <label>1</label>
    </ligand>
</feature>
<comment type="function">
    <text evidence="3">Participates actively in the response to hyperosmotic and heat shock by preventing the aggregation of stress-denatured proteins and by disaggregating proteins, also in an autonomous, DnaK-independent fashion. Unfolded proteins bind initially to DnaJ; upon interaction with the DnaJ-bound protein, DnaK hydrolyzes its bound ATP, resulting in the formation of a stable complex. GrpE releases ADP from DnaK; ATP binding to DnaK triggers the release of the substrate protein, thus completing the reaction cycle. Several rounds of ATP-dependent interactions between DnaJ, DnaK and GrpE are required for fully efficient folding. Also involved, together with DnaK and GrpE, in the DNA replication of plasmids through activation of initiation proteins.</text>
</comment>
<accession>A0A1B7LF53</accession>